<keyword evidence="1" id="KW-0812">Transmembrane</keyword>
<evidence type="ECO:0000313" key="3">
    <source>
        <dbReference type="Proteomes" id="UP000027222"/>
    </source>
</evidence>
<sequence>MSSNTGKSSVVSAAKWDFKAAAPPQLMISLTDSTYLACFEGCCRCVRASVDALWPQLINVDWLFMRVLLGLLVLAPYNLLSSSNHISYRRQIVIIFVGYGPT</sequence>
<dbReference type="AlphaFoldDB" id="A0A067S9Q9"/>
<evidence type="ECO:0000313" key="2">
    <source>
        <dbReference type="EMBL" id="KDR66682.1"/>
    </source>
</evidence>
<feature type="transmembrane region" description="Helical" evidence="1">
    <location>
        <begin position="63"/>
        <end position="80"/>
    </location>
</feature>
<evidence type="ECO:0000256" key="1">
    <source>
        <dbReference type="SAM" id="Phobius"/>
    </source>
</evidence>
<proteinExistence type="predicted"/>
<name>A0A067S9Q9_GALM3</name>
<dbReference type="HOGENOM" id="CLU_2277724_0_0_1"/>
<gene>
    <name evidence="2" type="ORF">GALMADRAFT_1142028</name>
</gene>
<organism evidence="2 3">
    <name type="scientific">Galerina marginata (strain CBS 339.88)</name>
    <dbReference type="NCBI Taxonomy" id="685588"/>
    <lineage>
        <taxon>Eukaryota</taxon>
        <taxon>Fungi</taxon>
        <taxon>Dikarya</taxon>
        <taxon>Basidiomycota</taxon>
        <taxon>Agaricomycotina</taxon>
        <taxon>Agaricomycetes</taxon>
        <taxon>Agaricomycetidae</taxon>
        <taxon>Agaricales</taxon>
        <taxon>Agaricineae</taxon>
        <taxon>Strophariaceae</taxon>
        <taxon>Galerina</taxon>
    </lineage>
</organism>
<keyword evidence="3" id="KW-1185">Reference proteome</keyword>
<accession>A0A067S9Q9</accession>
<dbReference type="Proteomes" id="UP000027222">
    <property type="component" value="Unassembled WGS sequence"/>
</dbReference>
<protein>
    <submittedName>
        <fullName evidence="2">Uncharacterized protein</fullName>
    </submittedName>
</protein>
<dbReference type="EMBL" id="KL142421">
    <property type="protein sequence ID" value="KDR66682.1"/>
    <property type="molecule type" value="Genomic_DNA"/>
</dbReference>
<keyword evidence="1" id="KW-0472">Membrane</keyword>
<keyword evidence="1" id="KW-1133">Transmembrane helix</keyword>
<reference evidence="3" key="1">
    <citation type="journal article" date="2014" name="Proc. Natl. Acad. Sci. U.S.A.">
        <title>Extensive sampling of basidiomycete genomes demonstrates inadequacy of the white-rot/brown-rot paradigm for wood decay fungi.</title>
        <authorList>
            <person name="Riley R."/>
            <person name="Salamov A.A."/>
            <person name="Brown D.W."/>
            <person name="Nagy L.G."/>
            <person name="Floudas D."/>
            <person name="Held B.W."/>
            <person name="Levasseur A."/>
            <person name="Lombard V."/>
            <person name="Morin E."/>
            <person name="Otillar R."/>
            <person name="Lindquist E.A."/>
            <person name="Sun H."/>
            <person name="LaButti K.M."/>
            <person name="Schmutz J."/>
            <person name="Jabbour D."/>
            <person name="Luo H."/>
            <person name="Baker S.E."/>
            <person name="Pisabarro A.G."/>
            <person name="Walton J.D."/>
            <person name="Blanchette R.A."/>
            <person name="Henrissat B."/>
            <person name="Martin F."/>
            <person name="Cullen D."/>
            <person name="Hibbett D.S."/>
            <person name="Grigoriev I.V."/>
        </authorList>
    </citation>
    <scope>NUCLEOTIDE SEQUENCE [LARGE SCALE GENOMIC DNA]</scope>
    <source>
        <strain evidence="3">CBS 339.88</strain>
    </source>
</reference>